<dbReference type="Gene3D" id="3.30.70.3090">
    <property type="entry name" value="ORF SCO4226, nickel-binding ferredoxin-like monomer"/>
    <property type="match status" value="1"/>
</dbReference>
<sequence>MYITVVHEITEPSTFWSAAQEAMSQPMPEGVALHGVFPSSDGTHAVCLWEAPDQQAVREMVESVVGQVSKNDYHEVDAVNAVGLPA</sequence>
<reference evidence="1 2" key="1">
    <citation type="submission" date="2018-04" db="EMBL/GenBank/DDBJ databases">
        <title>Genomic Encyclopedia of Type Strains, Phase IV (KMG-IV): sequencing the most valuable type-strain genomes for metagenomic binning, comparative biology and taxonomic classification.</title>
        <authorList>
            <person name="Goeker M."/>
        </authorList>
    </citation>
    <scope>NUCLEOTIDE SEQUENCE [LARGE SCALE GENOMIC DNA]</scope>
    <source>
        <strain evidence="1 2">DSM 45771</strain>
    </source>
</reference>
<dbReference type="EMBL" id="QEKW01000004">
    <property type="protein sequence ID" value="PVZ11129.1"/>
    <property type="molecule type" value="Genomic_DNA"/>
</dbReference>
<dbReference type="RefSeq" id="WP_116708120.1">
    <property type="nucleotide sequence ID" value="NZ_QEKW01000004.1"/>
</dbReference>
<dbReference type="Proteomes" id="UP000245639">
    <property type="component" value="Unassembled WGS sequence"/>
</dbReference>
<accession>A0A2U1FG55</accession>
<organism evidence="1 2">
    <name type="scientific">Actinomycetospora cinnamomea</name>
    <dbReference type="NCBI Taxonomy" id="663609"/>
    <lineage>
        <taxon>Bacteria</taxon>
        <taxon>Bacillati</taxon>
        <taxon>Actinomycetota</taxon>
        <taxon>Actinomycetes</taxon>
        <taxon>Pseudonocardiales</taxon>
        <taxon>Pseudonocardiaceae</taxon>
        <taxon>Actinomycetospora</taxon>
    </lineage>
</organism>
<keyword evidence="2" id="KW-1185">Reference proteome</keyword>
<evidence type="ECO:0008006" key="3">
    <source>
        <dbReference type="Google" id="ProtNLM"/>
    </source>
</evidence>
<comment type="caution">
    <text evidence="1">The sequence shown here is derived from an EMBL/GenBank/DDBJ whole genome shotgun (WGS) entry which is preliminary data.</text>
</comment>
<proteinExistence type="predicted"/>
<dbReference type="AlphaFoldDB" id="A0A2U1FG55"/>
<evidence type="ECO:0000313" key="2">
    <source>
        <dbReference type="Proteomes" id="UP000245639"/>
    </source>
</evidence>
<protein>
    <recommendedName>
        <fullName evidence="3">DUF4242 domain-containing protein</fullName>
    </recommendedName>
</protein>
<gene>
    <name evidence="1" type="ORF">C8D89_104343</name>
</gene>
<dbReference type="InterPro" id="IPR042557">
    <property type="entry name" value="SCO4226"/>
</dbReference>
<evidence type="ECO:0000313" key="1">
    <source>
        <dbReference type="EMBL" id="PVZ11129.1"/>
    </source>
</evidence>
<dbReference type="OrthoDB" id="3690833at2"/>
<name>A0A2U1FG55_9PSEU</name>